<dbReference type="GO" id="GO:0003689">
    <property type="term" value="F:DNA clamp loader activity"/>
    <property type="evidence" value="ECO:0007669"/>
    <property type="project" value="TreeGrafter"/>
</dbReference>
<dbReference type="GO" id="GO:0006281">
    <property type="term" value="P:DNA repair"/>
    <property type="evidence" value="ECO:0007669"/>
    <property type="project" value="TreeGrafter"/>
</dbReference>
<keyword evidence="7" id="KW-0539">Nucleus</keyword>
<feature type="domain" description="AAA+ ATPase" evidence="9">
    <location>
        <begin position="35"/>
        <end position="169"/>
    </location>
</feature>
<dbReference type="GO" id="GO:0016887">
    <property type="term" value="F:ATP hydrolysis activity"/>
    <property type="evidence" value="ECO:0007669"/>
    <property type="project" value="InterPro"/>
</dbReference>
<dbReference type="Pfam" id="PF00004">
    <property type="entry name" value="AAA"/>
    <property type="match status" value="1"/>
</dbReference>
<keyword evidence="6" id="KW-0067">ATP-binding</keyword>
<keyword evidence="8" id="KW-1133">Transmembrane helix</keyword>
<dbReference type="Gene3D" id="3.40.50.300">
    <property type="entry name" value="P-loop containing nucleotide triphosphate hydrolases"/>
    <property type="match status" value="1"/>
</dbReference>
<dbReference type="InterPro" id="IPR008921">
    <property type="entry name" value="DNA_pol3_clamp-load_cplx_C"/>
</dbReference>
<dbReference type="Pfam" id="PF08542">
    <property type="entry name" value="Rep_fac_C"/>
    <property type="match status" value="1"/>
</dbReference>
<dbReference type="FunFam" id="3.40.50.300:FF:000129">
    <property type="entry name" value="Replication factor C subunit 5"/>
    <property type="match status" value="1"/>
</dbReference>
<keyword evidence="8" id="KW-0472">Membrane</keyword>
<evidence type="ECO:0000256" key="8">
    <source>
        <dbReference type="SAM" id="Phobius"/>
    </source>
</evidence>
<organism evidence="10 11">
    <name type="scientific">Chlorella sorokiniana</name>
    <name type="common">Freshwater green alga</name>
    <dbReference type="NCBI Taxonomy" id="3076"/>
    <lineage>
        <taxon>Eukaryota</taxon>
        <taxon>Viridiplantae</taxon>
        <taxon>Chlorophyta</taxon>
        <taxon>core chlorophytes</taxon>
        <taxon>Trebouxiophyceae</taxon>
        <taxon>Chlorellales</taxon>
        <taxon>Chlorellaceae</taxon>
        <taxon>Chlorella clade</taxon>
        <taxon>Chlorella</taxon>
    </lineage>
</organism>
<dbReference type="CDD" id="cd00009">
    <property type="entry name" value="AAA"/>
    <property type="match status" value="1"/>
</dbReference>
<keyword evidence="5" id="KW-0547">Nucleotide-binding</keyword>
<dbReference type="SMART" id="SM00382">
    <property type="entry name" value="AAA"/>
    <property type="match status" value="1"/>
</dbReference>
<accession>A0A2P6TQ27</accession>
<dbReference type="NCBIfam" id="NF001679">
    <property type="entry name" value="PRK00440.1"/>
    <property type="match status" value="1"/>
</dbReference>
<protein>
    <submittedName>
        <fullName evidence="10">Replication factor C subunit 2</fullName>
    </submittedName>
</protein>
<evidence type="ECO:0000256" key="3">
    <source>
        <dbReference type="ARBA" id="ARBA00011480"/>
    </source>
</evidence>
<evidence type="ECO:0000259" key="9">
    <source>
        <dbReference type="SMART" id="SM00382"/>
    </source>
</evidence>
<keyword evidence="8" id="KW-0812">Transmembrane</keyword>
<dbReference type="EMBL" id="LHPG02000009">
    <property type="protein sequence ID" value="PRW56135.1"/>
    <property type="molecule type" value="Genomic_DNA"/>
</dbReference>
<dbReference type="Proteomes" id="UP000239899">
    <property type="component" value="Unassembled WGS sequence"/>
</dbReference>
<dbReference type="PANTHER" id="PTHR11669">
    <property type="entry name" value="REPLICATION FACTOR C / DNA POLYMERASE III GAMMA-TAU SUBUNIT"/>
    <property type="match status" value="1"/>
</dbReference>
<dbReference type="PANTHER" id="PTHR11669:SF20">
    <property type="entry name" value="REPLICATION FACTOR C SUBUNIT 4"/>
    <property type="match status" value="1"/>
</dbReference>
<keyword evidence="11" id="KW-1185">Reference proteome</keyword>
<dbReference type="InterPro" id="IPR003959">
    <property type="entry name" value="ATPase_AAA_core"/>
</dbReference>
<evidence type="ECO:0000256" key="1">
    <source>
        <dbReference type="ARBA" id="ARBA00004123"/>
    </source>
</evidence>
<evidence type="ECO:0000313" key="11">
    <source>
        <dbReference type="Proteomes" id="UP000239899"/>
    </source>
</evidence>
<proteinExistence type="inferred from homology"/>
<feature type="transmembrane region" description="Helical" evidence="8">
    <location>
        <begin position="411"/>
        <end position="433"/>
    </location>
</feature>
<dbReference type="GO" id="GO:0005524">
    <property type="term" value="F:ATP binding"/>
    <property type="evidence" value="ECO:0007669"/>
    <property type="project" value="UniProtKB-KW"/>
</dbReference>
<comment type="caution">
    <text evidence="10">The sequence shown here is derived from an EMBL/GenBank/DDBJ whole genome shotgun (WGS) entry which is preliminary data.</text>
</comment>
<dbReference type="OrthoDB" id="4199794at2759"/>
<evidence type="ECO:0000256" key="2">
    <source>
        <dbReference type="ARBA" id="ARBA00005378"/>
    </source>
</evidence>
<keyword evidence="4" id="KW-0235">DNA replication</keyword>
<dbReference type="SUPFAM" id="SSF52540">
    <property type="entry name" value="P-loop containing nucleoside triphosphate hydrolases"/>
    <property type="match status" value="1"/>
</dbReference>
<evidence type="ECO:0000313" key="10">
    <source>
        <dbReference type="EMBL" id="PRW56135.1"/>
    </source>
</evidence>
<evidence type="ECO:0000256" key="5">
    <source>
        <dbReference type="ARBA" id="ARBA00022741"/>
    </source>
</evidence>
<feature type="transmembrane region" description="Helical" evidence="8">
    <location>
        <begin position="353"/>
        <end position="374"/>
    </location>
</feature>
<dbReference type="CDD" id="cd18140">
    <property type="entry name" value="HLD_clamp_RFC"/>
    <property type="match status" value="1"/>
</dbReference>
<dbReference type="InterPro" id="IPR003593">
    <property type="entry name" value="AAA+_ATPase"/>
</dbReference>
<dbReference type="STRING" id="3076.A0A2P6TQ27"/>
<dbReference type="GO" id="GO:0003677">
    <property type="term" value="F:DNA binding"/>
    <property type="evidence" value="ECO:0007669"/>
    <property type="project" value="InterPro"/>
</dbReference>
<dbReference type="SUPFAM" id="SSF48019">
    <property type="entry name" value="post-AAA+ oligomerization domain-like"/>
    <property type="match status" value="1"/>
</dbReference>
<dbReference type="InterPro" id="IPR013748">
    <property type="entry name" value="Rep_factorC_C"/>
</dbReference>
<dbReference type="FunFam" id="1.20.272.10:FF:000011">
    <property type="entry name" value="Replication factor C subunit 2"/>
    <property type="match status" value="1"/>
</dbReference>
<evidence type="ECO:0000256" key="6">
    <source>
        <dbReference type="ARBA" id="ARBA00022840"/>
    </source>
</evidence>
<feature type="transmembrane region" description="Helical" evidence="8">
    <location>
        <begin position="386"/>
        <end position="405"/>
    </location>
</feature>
<evidence type="ECO:0000256" key="4">
    <source>
        <dbReference type="ARBA" id="ARBA00022705"/>
    </source>
</evidence>
<dbReference type="InterPro" id="IPR050238">
    <property type="entry name" value="DNA_Rep/Repair_Clamp_Loader"/>
</dbReference>
<dbReference type="InterPro" id="IPR027417">
    <property type="entry name" value="P-loop_NTPase"/>
</dbReference>
<comment type="subunit">
    <text evidence="3">Heterotetramer of subunits RFC2, RFC3, RFC4 and RFC5 that can form a complex with RFC1.</text>
</comment>
<dbReference type="GO" id="GO:0005634">
    <property type="term" value="C:nucleus"/>
    <property type="evidence" value="ECO:0007669"/>
    <property type="project" value="UniProtKB-SubCell"/>
</dbReference>
<name>A0A2P6TQ27_CHLSO</name>
<dbReference type="InterPro" id="IPR047854">
    <property type="entry name" value="RFC_lid"/>
</dbReference>
<dbReference type="Gene3D" id="1.10.8.60">
    <property type="match status" value="1"/>
</dbReference>
<sequence length="650" mass="68376">MAQPWTEKYRPRTISDVAHQEEVVATLQHALSSGNLPHLLFYGPPGTGKTTAALAIVRQLFGPELCKTRVLELNASDERGIAVVRDKIKNFAQNAVGNAVPGYPCPPFKVIILDEADAMTGDAQNALRRTMETHSKVTRFVFICNYVSRIIEPLASRCAKFRFKPLQGAVINDRIQHICAAEGVMLGEGALEALSQVSGGDMRKTITTLQSAVRLRGSPVEPGTIMDVAGAVPASAVQGLLEAARSGKFSSIQQAVTDLIADGYPAQEILLQLQAVLLQDGQAPDSAKGKILGALAEADKNLVDGSDEFLQLLGAASYAQRVPRKAVERVGGTAIGGVLGLLAARASQQVAGLWPFAPSLVLSLAAALMALATARLCLAEGMTASLRLSIISFISTAFSAEAMAGSEALHALVQTAGVAIAVVLNVSAAIFILPQTGTMRGARSSATSGRRALGYQPIPSESDVEACLARATADGVESLLTDINAALLSVTSTEPIAQQELFVGRLVGGRHLFLPRVHLLLGAQQPKPCLPWAQMKAFVLSIRSTARRLAAIAELLANDAQPGSQLHLNALLEQHTTGVLGSLTVVLNSLDDPAALHMAASHIDQLTAVLDGAKPEEGDPLLLYLAQRVAHDLSALVAAATALVEGTPRW</sequence>
<reference evidence="10 11" key="1">
    <citation type="journal article" date="2018" name="Plant J.">
        <title>Genome sequences of Chlorella sorokiniana UTEX 1602 and Micractinium conductrix SAG 241.80: implications to maltose excretion by a green alga.</title>
        <authorList>
            <person name="Arriola M.B."/>
            <person name="Velmurugan N."/>
            <person name="Zhang Y."/>
            <person name="Plunkett M.H."/>
            <person name="Hondzo H."/>
            <person name="Barney B.M."/>
        </authorList>
    </citation>
    <scope>NUCLEOTIDE SEQUENCE [LARGE SCALE GENOMIC DNA]</scope>
    <source>
        <strain evidence="11">UTEX 1602</strain>
    </source>
</reference>
<gene>
    <name evidence="10" type="ORF">C2E21_4902</name>
</gene>
<dbReference type="GO" id="GO:0006261">
    <property type="term" value="P:DNA-templated DNA replication"/>
    <property type="evidence" value="ECO:0007669"/>
    <property type="project" value="TreeGrafter"/>
</dbReference>
<dbReference type="Gene3D" id="1.20.272.10">
    <property type="match status" value="1"/>
</dbReference>
<comment type="similarity">
    <text evidence="2">Belongs to the activator 1 small subunits family.</text>
</comment>
<dbReference type="AlphaFoldDB" id="A0A2P6TQ27"/>
<comment type="subcellular location">
    <subcellularLocation>
        <location evidence="1">Nucleus</location>
    </subcellularLocation>
</comment>
<evidence type="ECO:0000256" key="7">
    <source>
        <dbReference type="ARBA" id="ARBA00023242"/>
    </source>
</evidence>
<dbReference type="GO" id="GO:0005663">
    <property type="term" value="C:DNA replication factor C complex"/>
    <property type="evidence" value="ECO:0007669"/>
    <property type="project" value="TreeGrafter"/>
</dbReference>